<feature type="region of interest" description="Disordered" evidence="7">
    <location>
        <begin position="743"/>
        <end position="838"/>
    </location>
</feature>
<dbReference type="PANTHER" id="PTHR45776">
    <property type="entry name" value="MIP04163P"/>
    <property type="match status" value="1"/>
</dbReference>
<dbReference type="InterPro" id="IPR036638">
    <property type="entry name" value="HLH_DNA-bd_sf"/>
</dbReference>
<dbReference type="SUPFAM" id="SSF47459">
    <property type="entry name" value="HLH, helix-loop-helix DNA-binding domain"/>
    <property type="match status" value="1"/>
</dbReference>
<feature type="region of interest" description="Disordered" evidence="7">
    <location>
        <begin position="1"/>
        <end position="71"/>
    </location>
</feature>
<feature type="compositionally biased region" description="Polar residues" evidence="7">
    <location>
        <begin position="151"/>
        <end position="193"/>
    </location>
</feature>
<feature type="compositionally biased region" description="Low complexity" evidence="7">
    <location>
        <begin position="750"/>
        <end position="767"/>
    </location>
</feature>
<proteinExistence type="inferred from homology"/>
<dbReference type="PANTHER" id="PTHR45776:SF2">
    <property type="entry name" value="MIP04163P"/>
    <property type="match status" value="1"/>
</dbReference>
<feature type="compositionally biased region" description="Low complexity" evidence="7">
    <location>
        <begin position="109"/>
        <end position="150"/>
    </location>
</feature>
<organism evidence="9 10">
    <name type="scientific">Fasciolopsis buskii</name>
    <dbReference type="NCBI Taxonomy" id="27845"/>
    <lineage>
        <taxon>Eukaryota</taxon>
        <taxon>Metazoa</taxon>
        <taxon>Spiralia</taxon>
        <taxon>Lophotrochozoa</taxon>
        <taxon>Platyhelminthes</taxon>
        <taxon>Trematoda</taxon>
        <taxon>Digenea</taxon>
        <taxon>Plagiorchiida</taxon>
        <taxon>Echinostomata</taxon>
        <taxon>Echinostomatoidea</taxon>
        <taxon>Fasciolidae</taxon>
        <taxon>Fasciolopsis</taxon>
    </lineage>
</organism>
<feature type="region of interest" description="Disordered" evidence="7">
    <location>
        <begin position="911"/>
        <end position="934"/>
    </location>
</feature>
<name>A0A8E0VH76_9TREM</name>
<comment type="subcellular location">
    <subcellularLocation>
        <location evidence="1">Nucleus</location>
    </subcellularLocation>
</comment>
<dbReference type="OrthoDB" id="6242697at2759"/>
<evidence type="ECO:0000256" key="2">
    <source>
        <dbReference type="ARBA" id="ARBA00008289"/>
    </source>
</evidence>
<accession>A0A8E0VH76</accession>
<dbReference type="Pfam" id="PF00010">
    <property type="entry name" value="HLH"/>
    <property type="match status" value="1"/>
</dbReference>
<feature type="compositionally biased region" description="Polar residues" evidence="7">
    <location>
        <begin position="421"/>
        <end position="435"/>
    </location>
</feature>
<dbReference type="GO" id="GO:0000978">
    <property type="term" value="F:RNA polymerase II cis-regulatory region sequence-specific DNA binding"/>
    <property type="evidence" value="ECO:0007669"/>
    <property type="project" value="TreeGrafter"/>
</dbReference>
<keyword evidence="5" id="KW-0804">Transcription</keyword>
<dbReference type="AlphaFoldDB" id="A0A8E0VH76"/>
<evidence type="ECO:0000256" key="3">
    <source>
        <dbReference type="ARBA" id="ARBA00023015"/>
    </source>
</evidence>
<comment type="caution">
    <text evidence="9">The sequence shown here is derived from an EMBL/GenBank/DDBJ whole genome shotgun (WGS) entry which is preliminary data.</text>
</comment>
<evidence type="ECO:0000256" key="1">
    <source>
        <dbReference type="ARBA" id="ARBA00004123"/>
    </source>
</evidence>
<dbReference type="GO" id="GO:0005634">
    <property type="term" value="C:nucleus"/>
    <property type="evidence" value="ECO:0007669"/>
    <property type="project" value="UniProtKB-SubCell"/>
</dbReference>
<dbReference type="Proteomes" id="UP000728185">
    <property type="component" value="Unassembled WGS sequence"/>
</dbReference>
<feature type="compositionally biased region" description="Low complexity" evidence="7">
    <location>
        <begin position="657"/>
        <end position="669"/>
    </location>
</feature>
<keyword evidence="3" id="KW-0805">Transcription regulation</keyword>
<evidence type="ECO:0000256" key="5">
    <source>
        <dbReference type="ARBA" id="ARBA00023163"/>
    </source>
</evidence>
<feature type="compositionally biased region" description="Basic and acidic residues" evidence="7">
    <location>
        <begin position="17"/>
        <end position="36"/>
    </location>
</feature>
<keyword evidence="10" id="KW-1185">Reference proteome</keyword>
<feature type="compositionally biased region" description="Polar residues" evidence="7">
    <location>
        <begin position="815"/>
        <end position="833"/>
    </location>
</feature>
<feature type="compositionally biased region" description="Gly residues" evidence="7">
    <location>
        <begin position="458"/>
        <end position="469"/>
    </location>
</feature>
<dbReference type="GO" id="GO:0000981">
    <property type="term" value="F:DNA-binding transcription factor activity, RNA polymerase II-specific"/>
    <property type="evidence" value="ECO:0007669"/>
    <property type="project" value="TreeGrafter"/>
</dbReference>
<feature type="domain" description="BHLH" evidence="8">
    <location>
        <begin position="495"/>
        <end position="577"/>
    </location>
</feature>
<feature type="compositionally biased region" description="Low complexity" evidence="7">
    <location>
        <begin position="370"/>
        <end position="382"/>
    </location>
</feature>
<dbReference type="GO" id="GO:0046983">
    <property type="term" value="F:protein dimerization activity"/>
    <property type="evidence" value="ECO:0007669"/>
    <property type="project" value="InterPro"/>
</dbReference>
<keyword evidence="4" id="KW-0238">DNA-binding</keyword>
<feature type="region of interest" description="Disordered" evidence="7">
    <location>
        <begin position="94"/>
        <end position="242"/>
    </location>
</feature>
<feature type="compositionally biased region" description="Polar residues" evidence="7">
    <location>
        <begin position="55"/>
        <end position="71"/>
    </location>
</feature>
<evidence type="ECO:0000256" key="7">
    <source>
        <dbReference type="SAM" id="MobiDB-lite"/>
    </source>
</evidence>
<keyword evidence="6" id="KW-0539">Nucleus</keyword>
<gene>
    <name evidence="9" type="ORF">FBUS_08810</name>
</gene>
<feature type="compositionally biased region" description="Polar residues" evidence="7">
    <location>
        <begin position="1"/>
        <end position="16"/>
    </location>
</feature>
<dbReference type="EMBL" id="LUCM01008771">
    <property type="protein sequence ID" value="KAA0187924.1"/>
    <property type="molecule type" value="Genomic_DNA"/>
</dbReference>
<dbReference type="PROSITE" id="PS50888">
    <property type="entry name" value="BHLH"/>
    <property type="match status" value="1"/>
</dbReference>
<evidence type="ECO:0000313" key="10">
    <source>
        <dbReference type="Proteomes" id="UP000728185"/>
    </source>
</evidence>
<feature type="compositionally biased region" description="Gly residues" evidence="7">
    <location>
        <begin position="438"/>
        <end position="448"/>
    </location>
</feature>
<evidence type="ECO:0000256" key="4">
    <source>
        <dbReference type="ARBA" id="ARBA00023125"/>
    </source>
</evidence>
<evidence type="ECO:0000259" key="8">
    <source>
        <dbReference type="PROSITE" id="PS50888"/>
    </source>
</evidence>
<sequence>MSRTCARQQRMRQQTLNEERMSHADEASVRSGERRSSGSKLIISSPTPAAHPFINHTTPVSQSTPLSDLNSARSLNQPVQSVGASALLAFLSGSDHRPSVHPQANTDASQSSRQNPDPQQQQQHQQAQQPSPTQSKTSNPPLPPSILISSRPGQSNSTAVRTAPTTMSSLGGSISSPTNPALYSTNTTPSTNADDGDVIDSSTKSSDSSGHLANQICSVSEESGPSSTRTSDPGPKHSSNLLPIDISTMDLESTVSPVSSDLNSPMESCFPNIAEDQESDSFDLNNITPSIHLSSSFGVPGEFLTTYNRPHPGTLDSDLSRISSGGCGNTQRLGLRITQATGLSNPLGINANAPSQPTHHTATHHHHQQQQHQQQQQPVHQTHPLRHGIVAKTDEDDLALSKASTSCPAEMHEPLPGFGSSPLQSNTSAYQIAQPSSSGGGGSGGSLGGNSTNDGIPMGPGGGSGGGPGSLLYASPNSLARSCDDQRAAWVRDRTKKDSHNRIERKRRDYINCQISELGNLLPEEMFRDGLHNPFISNFVFSPFLWAHNWVDFEKKSDCKKNKGSILKNSVEFICLLRSELAQVPDVRKETILAAKVIGQLTKRIQELETLSGTSPGNLEYQRTLQEWLLLHEHNLKNRTTVSPVIKPSFLHRSDGTGRSSSPGLSSLGTEDVLITDTKSVFPVSSLLPGSAPAPSAPLNTCSRLQSPVSGVSSNPRLSAGAVDSPLRMMRTRCTSLTVAGTSPFSSAELTHPQLQQQQHPHLQPQLTPQPPHQQRLAVGPPLRSVPTTTTTLHSTGQLRGSSLLPKHSRPWPHATQTDGRLPNQQLSPQHTLPPQHRRNHMTRPIELLQVSTDQDMATCTGLSASLPVHVNPLLCGLPDRDEMKMGDGHLSHIYSFERDEFLTHLKAEPLSEADSSRASELGYPDAGRSSADQTFQDATTNGIILEPVLHNSGPMGSNGMSSRDTVGSVVGSAPAVPRVNGTSNYVTDMALDSPTQLAFEADEFRFDDVVME</sequence>
<feature type="region of interest" description="Disordered" evidence="7">
    <location>
        <begin position="347"/>
        <end position="382"/>
    </location>
</feature>
<comment type="similarity">
    <text evidence="2">Belongs to the MiT/TFE family.</text>
</comment>
<reference evidence="9" key="1">
    <citation type="submission" date="2019-05" db="EMBL/GenBank/DDBJ databases">
        <title>Annotation for the trematode Fasciolopsis buski.</title>
        <authorList>
            <person name="Choi Y.-J."/>
        </authorList>
    </citation>
    <scope>NUCLEOTIDE SEQUENCE</scope>
    <source>
        <strain evidence="9">HT</strain>
        <tissue evidence="9">Whole worm</tissue>
    </source>
</reference>
<dbReference type="SMART" id="SM00353">
    <property type="entry name" value="HLH"/>
    <property type="match status" value="1"/>
</dbReference>
<protein>
    <recommendedName>
        <fullName evidence="8">BHLH domain-containing protein</fullName>
    </recommendedName>
</protein>
<evidence type="ECO:0000313" key="9">
    <source>
        <dbReference type="EMBL" id="KAA0187924.1"/>
    </source>
</evidence>
<evidence type="ECO:0000256" key="6">
    <source>
        <dbReference type="ARBA" id="ARBA00023242"/>
    </source>
</evidence>
<feature type="compositionally biased region" description="Polar residues" evidence="7">
    <location>
        <begin position="211"/>
        <end position="241"/>
    </location>
</feature>
<dbReference type="Gene3D" id="4.10.280.10">
    <property type="entry name" value="Helix-loop-helix DNA-binding domain"/>
    <property type="match status" value="1"/>
</dbReference>
<dbReference type="InterPro" id="IPR011598">
    <property type="entry name" value="bHLH_dom"/>
</dbReference>
<feature type="region of interest" description="Disordered" evidence="7">
    <location>
        <begin position="649"/>
        <end position="669"/>
    </location>
</feature>
<feature type="compositionally biased region" description="Low complexity" evidence="7">
    <location>
        <begin position="200"/>
        <end position="209"/>
    </location>
</feature>
<feature type="region of interest" description="Disordered" evidence="7">
    <location>
        <begin position="399"/>
        <end position="471"/>
    </location>
</feature>